<dbReference type="PROSITE" id="PS51935">
    <property type="entry name" value="NLPC_P60"/>
    <property type="match status" value="1"/>
</dbReference>
<evidence type="ECO:0000256" key="6">
    <source>
        <dbReference type="ARBA" id="ARBA00022807"/>
    </source>
</evidence>
<evidence type="ECO:0000256" key="2">
    <source>
        <dbReference type="ARBA" id="ARBA00022670"/>
    </source>
</evidence>
<feature type="signal peptide" evidence="8">
    <location>
        <begin position="1"/>
        <end position="24"/>
    </location>
</feature>
<keyword evidence="12" id="KW-1185">Reference proteome</keyword>
<evidence type="ECO:0000259" key="10">
    <source>
        <dbReference type="PROSITE" id="PS51935"/>
    </source>
</evidence>
<dbReference type="InterPro" id="IPR038765">
    <property type="entry name" value="Papain-like_cys_pep_sf"/>
</dbReference>
<dbReference type="Gene3D" id="3.90.1720.10">
    <property type="entry name" value="endopeptidase domain like (from Nostoc punctiforme)"/>
    <property type="match status" value="1"/>
</dbReference>
<evidence type="ECO:0000256" key="8">
    <source>
        <dbReference type="SAM" id="SignalP"/>
    </source>
</evidence>
<dbReference type="PROSITE" id="PS51782">
    <property type="entry name" value="LYSM"/>
    <property type="match status" value="3"/>
</dbReference>
<dbReference type="GO" id="GO:0008234">
    <property type="term" value="F:cysteine-type peptidase activity"/>
    <property type="evidence" value="ECO:0007669"/>
    <property type="project" value="UniProtKB-KW"/>
</dbReference>
<feature type="domain" description="LysM" evidence="9">
    <location>
        <begin position="175"/>
        <end position="218"/>
    </location>
</feature>
<sequence length="354" mass="38148">MKKKVTTIATAAILSSAFATTAFADTYTVKKGDTLFEIAKSYSTTVSELKSLNGLSSHIIYPNQKLTVTKTAAVKPAESTPSTPAPSSTTTTTNSTYTIVSGDTLSAIANKHKISLSNLKSWNKLTSDLIFPGQKLIVSDPSKSQTSAPATGTTAPTAPVQTTVPAPATETATTVYYTIKSGDTLGKIANQYNMTVTELMKLNNLSSHLIYAGKTLKVSGQASTPETVNESAPSNNAEKLIKEAKALLGIPYVWGGSTVKGFDCSGFIFYTYNKVGKGLIRTNAEGYYNRSFYVDKPQPGDLVFFENTYKKGISHVGIYLGNNEFIHAGNDAVEISSLNNTYYKKHFSAFKRFY</sequence>
<dbReference type="InterPro" id="IPR018392">
    <property type="entry name" value="LysM"/>
</dbReference>
<feature type="domain" description="LysM" evidence="9">
    <location>
        <begin position="25"/>
        <end position="68"/>
    </location>
</feature>
<dbReference type="Pfam" id="PF01476">
    <property type="entry name" value="LysM"/>
    <property type="match status" value="3"/>
</dbReference>
<evidence type="ECO:0000313" key="12">
    <source>
        <dbReference type="Proteomes" id="UP000198553"/>
    </source>
</evidence>
<reference evidence="11" key="1">
    <citation type="submission" date="2016-10" db="EMBL/GenBank/DDBJ databases">
        <authorList>
            <person name="de Groot N.N."/>
        </authorList>
    </citation>
    <scope>NUCLEOTIDE SEQUENCE [LARGE SCALE GENOMIC DNA]</scope>
    <source>
        <strain evidence="11">B48</strain>
    </source>
</reference>
<dbReference type="InterPro" id="IPR000064">
    <property type="entry name" value="NLP_P60_dom"/>
</dbReference>
<keyword evidence="5" id="KW-0378">Hydrolase</keyword>
<dbReference type="SMART" id="SM00257">
    <property type="entry name" value="LysM"/>
    <property type="match status" value="3"/>
</dbReference>
<keyword evidence="6" id="KW-0788">Thiol protease</keyword>
<feature type="region of interest" description="Disordered" evidence="7">
    <location>
        <begin position="141"/>
        <end position="162"/>
    </location>
</feature>
<evidence type="ECO:0000256" key="3">
    <source>
        <dbReference type="ARBA" id="ARBA00022729"/>
    </source>
</evidence>
<dbReference type="Gene3D" id="3.10.350.10">
    <property type="entry name" value="LysM domain"/>
    <property type="match status" value="3"/>
</dbReference>
<comment type="similarity">
    <text evidence="1">Belongs to the peptidase C40 family.</text>
</comment>
<dbReference type="AlphaFoldDB" id="A0A1H8GZN2"/>
<dbReference type="InterPro" id="IPR036779">
    <property type="entry name" value="LysM_dom_sf"/>
</dbReference>
<evidence type="ECO:0000313" key="11">
    <source>
        <dbReference type="EMBL" id="SEN49335.1"/>
    </source>
</evidence>
<dbReference type="PANTHER" id="PTHR47053:SF1">
    <property type="entry name" value="MUREIN DD-ENDOPEPTIDASE MEPH-RELATED"/>
    <property type="match status" value="1"/>
</dbReference>
<keyword evidence="2" id="KW-0645">Protease</keyword>
<dbReference type="EMBL" id="FOBW01000014">
    <property type="protein sequence ID" value="SEN49335.1"/>
    <property type="molecule type" value="Genomic_DNA"/>
</dbReference>
<dbReference type="RefSeq" id="WP_090748692.1">
    <property type="nucleotide sequence ID" value="NZ_FOBW01000014.1"/>
</dbReference>
<evidence type="ECO:0000256" key="7">
    <source>
        <dbReference type="SAM" id="MobiDB-lite"/>
    </source>
</evidence>
<dbReference type="CDD" id="cd00118">
    <property type="entry name" value="LysM"/>
    <property type="match status" value="3"/>
</dbReference>
<accession>A0A1H8GZN2</accession>
<keyword evidence="4" id="KW-0677">Repeat</keyword>
<feature type="compositionally biased region" description="Low complexity" evidence="7">
    <location>
        <begin position="79"/>
        <end position="94"/>
    </location>
</feature>
<proteinExistence type="inferred from homology"/>
<feature type="domain" description="LysM" evidence="9">
    <location>
        <begin position="95"/>
        <end position="138"/>
    </location>
</feature>
<dbReference type="STRING" id="930146.SAMN05192533_11431"/>
<gene>
    <name evidence="11" type="ORF">SAMN05192533_11431</name>
</gene>
<dbReference type="GO" id="GO:0006508">
    <property type="term" value="P:proteolysis"/>
    <property type="evidence" value="ECO:0007669"/>
    <property type="project" value="UniProtKB-KW"/>
</dbReference>
<organism evidence="11 12">
    <name type="scientific">Mesobacillus persicus</name>
    <dbReference type="NCBI Taxonomy" id="930146"/>
    <lineage>
        <taxon>Bacteria</taxon>
        <taxon>Bacillati</taxon>
        <taxon>Bacillota</taxon>
        <taxon>Bacilli</taxon>
        <taxon>Bacillales</taxon>
        <taxon>Bacillaceae</taxon>
        <taxon>Mesobacillus</taxon>
    </lineage>
</organism>
<feature type="region of interest" description="Disordered" evidence="7">
    <location>
        <begin position="72"/>
        <end position="94"/>
    </location>
</feature>
<feature type="compositionally biased region" description="Low complexity" evidence="7">
    <location>
        <begin position="146"/>
        <end position="162"/>
    </location>
</feature>
<evidence type="ECO:0000256" key="1">
    <source>
        <dbReference type="ARBA" id="ARBA00007074"/>
    </source>
</evidence>
<dbReference type="SUPFAM" id="SSF54106">
    <property type="entry name" value="LysM domain"/>
    <property type="match status" value="3"/>
</dbReference>
<evidence type="ECO:0000256" key="5">
    <source>
        <dbReference type="ARBA" id="ARBA00022801"/>
    </source>
</evidence>
<evidence type="ECO:0000259" key="9">
    <source>
        <dbReference type="PROSITE" id="PS51782"/>
    </source>
</evidence>
<feature type="chain" id="PRO_5011766247" evidence="8">
    <location>
        <begin position="25"/>
        <end position="354"/>
    </location>
</feature>
<evidence type="ECO:0000256" key="4">
    <source>
        <dbReference type="ARBA" id="ARBA00022737"/>
    </source>
</evidence>
<keyword evidence="3 8" id="KW-0732">Signal</keyword>
<dbReference type="OrthoDB" id="9813368at2"/>
<protein>
    <submittedName>
        <fullName evidence="11">Peptidoglycan endopeptidase LytE</fullName>
    </submittedName>
</protein>
<dbReference type="PANTHER" id="PTHR47053">
    <property type="entry name" value="MUREIN DD-ENDOPEPTIDASE MEPH-RELATED"/>
    <property type="match status" value="1"/>
</dbReference>
<name>A0A1H8GZN2_9BACI</name>
<feature type="domain" description="NlpC/P60" evidence="10">
    <location>
        <begin position="234"/>
        <end position="354"/>
    </location>
</feature>
<dbReference type="InterPro" id="IPR051202">
    <property type="entry name" value="Peptidase_C40"/>
</dbReference>
<dbReference type="Pfam" id="PF00877">
    <property type="entry name" value="NLPC_P60"/>
    <property type="match status" value="1"/>
</dbReference>
<dbReference type="Proteomes" id="UP000198553">
    <property type="component" value="Unassembled WGS sequence"/>
</dbReference>
<dbReference type="SUPFAM" id="SSF54001">
    <property type="entry name" value="Cysteine proteinases"/>
    <property type="match status" value="1"/>
</dbReference>